<dbReference type="GO" id="GO:0003729">
    <property type="term" value="F:mRNA binding"/>
    <property type="evidence" value="ECO:0007669"/>
    <property type="project" value="UniProtKB-ARBA"/>
</dbReference>
<dbReference type="CDD" id="cd12362">
    <property type="entry name" value="RRM3_CELF1-6"/>
    <property type="match status" value="1"/>
</dbReference>
<feature type="domain" description="RRM" evidence="5">
    <location>
        <begin position="141"/>
        <end position="219"/>
    </location>
</feature>
<evidence type="ECO:0000259" key="4">
    <source>
        <dbReference type="PROSITE" id="PS50020"/>
    </source>
</evidence>
<dbReference type="SUPFAM" id="SSF51045">
    <property type="entry name" value="WW domain"/>
    <property type="match status" value="1"/>
</dbReference>
<reference evidence="6" key="1">
    <citation type="submission" date="2021-01" db="EMBL/GenBank/DDBJ databases">
        <authorList>
            <person name="Corre E."/>
            <person name="Pelletier E."/>
            <person name="Niang G."/>
            <person name="Scheremetjew M."/>
            <person name="Finn R."/>
            <person name="Kale V."/>
            <person name="Holt S."/>
            <person name="Cochrane G."/>
            <person name="Meng A."/>
            <person name="Brown T."/>
            <person name="Cohen L."/>
        </authorList>
    </citation>
    <scope>NUCLEOTIDE SEQUENCE</scope>
</reference>
<dbReference type="InterPro" id="IPR036020">
    <property type="entry name" value="WW_dom_sf"/>
</dbReference>
<accession>A0A7S3MSE6</accession>
<dbReference type="InterPro" id="IPR000504">
    <property type="entry name" value="RRM_dom"/>
</dbReference>
<keyword evidence="2 3" id="KW-0694">RNA-binding</keyword>
<dbReference type="PANTHER" id="PTHR15241:SF304">
    <property type="entry name" value="RRM DOMAIN-CONTAINING PROTEIN"/>
    <property type="match status" value="1"/>
</dbReference>
<evidence type="ECO:0000313" key="6">
    <source>
        <dbReference type="EMBL" id="CAE0318112.1"/>
    </source>
</evidence>
<dbReference type="SMART" id="SM00360">
    <property type="entry name" value="RRM"/>
    <property type="match status" value="2"/>
</dbReference>
<dbReference type="AlphaFoldDB" id="A0A7S3MSE6"/>
<keyword evidence="1" id="KW-0677">Repeat</keyword>
<dbReference type="Gene3D" id="2.20.70.10">
    <property type="match status" value="1"/>
</dbReference>
<dbReference type="InterPro" id="IPR035979">
    <property type="entry name" value="RBD_domain_sf"/>
</dbReference>
<evidence type="ECO:0000259" key="5">
    <source>
        <dbReference type="PROSITE" id="PS50102"/>
    </source>
</evidence>
<dbReference type="InterPro" id="IPR001202">
    <property type="entry name" value="WW_dom"/>
</dbReference>
<dbReference type="EMBL" id="HBIF01001618">
    <property type="protein sequence ID" value="CAE0318112.1"/>
    <property type="molecule type" value="Transcribed_RNA"/>
</dbReference>
<dbReference type="GO" id="GO:0005737">
    <property type="term" value="C:cytoplasm"/>
    <property type="evidence" value="ECO:0007669"/>
    <property type="project" value="UniProtKB-ARBA"/>
</dbReference>
<dbReference type="InterPro" id="IPR012677">
    <property type="entry name" value="Nucleotide-bd_a/b_plait_sf"/>
</dbReference>
<evidence type="ECO:0000256" key="3">
    <source>
        <dbReference type="PROSITE-ProRule" id="PRU00176"/>
    </source>
</evidence>
<feature type="domain" description="WW" evidence="4">
    <location>
        <begin position="88"/>
        <end position="121"/>
    </location>
</feature>
<dbReference type="Pfam" id="PF00397">
    <property type="entry name" value="WW"/>
    <property type="match status" value="1"/>
</dbReference>
<proteinExistence type="predicted"/>
<dbReference type="SMART" id="SM00456">
    <property type="entry name" value="WW"/>
    <property type="match status" value="1"/>
</dbReference>
<dbReference type="FunFam" id="3.30.70.330:FF:000383">
    <property type="entry name" value="Sex lethal, isoform D"/>
    <property type="match status" value="1"/>
</dbReference>
<evidence type="ECO:0000256" key="1">
    <source>
        <dbReference type="ARBA" id="ARBA00022737"/>
    </source>
</evidence>
<dbReference type="SUPFAM" id="SSF54928">
    <property type="entry name" value="RNA-binding domain, RBD"/>
    <property type="match status" value="1"/>
</dbReference>
<dbReference type="PROSITE" id="PS50020">
    <property type="entry name" value="WW_DOMAIN_2"/>
    <property type="match status" value="1"/>
</dbReference>
<feature type="domain" description="RRM" evidence="5">
    <location>
        <begin position="6"/>
        <end position="88"/>
    </location>
</feature>
<name>A0A7S3MSE6_9CILI</name>
<dbReference type="GO" id="GO:0009967">
    <property type="term" value="P:positive regulation of signal transduction"/>
    <property type="evidence" value="ECO:0007669"/>
    <property type="project" value="UniProtKB-ARBA"/>
</dbReference>
<evidence type="ECO:0000256" key="2">
    <source>
        <dbReference type="ARBA" id="ARBA00022884"/>
    </source>
</evidence>
<dbReference type="PANTHER" id="PTHR15241">
    <property type="entry name" value="TRANSFORMER-2-RELATED"/>
    <property type="match status" value="1"/>
</dbReference>
<dbReference type="CDD" id="cd00201">
    <property type="entry name" value="WW"/>
    <property type="match status" value="1"/>
</dbReference>
<dbReference type="GO" id="GO:0010629">
    <property type="term" value="P:negative regulation of gene expression"/>
    <property type="evidence" value="ECO:0007669"/>
    <property type="project" value="UniProtKB-ARBA"/>
</dbReference>
<dbReference type="Pfam" id="PF00076">
    <property type="entry name" value="RRM_1"/>
    <property type="match status" value="2"/>
</dbReference>
<dbReference type="Gene3D" id="3.30.70.330">
    <property type="match status" value="2"/>
</dbReference>
<gene>
    <name evidence="6" type="ORF">FSAL1345_LOCUS1381</name>
</gene>
<sequence length="227" mass="25637">MSEPALKLFVSKIPKEWDEEMVTQYFEVHGQILQVEVFRDEGKHLGCAYVKFAKKSEAEEVMKKLGTGESVVLRWADGEEERIGTLPEEKPVVYVEYLSAEGRPYYWNSATGKTQWERPAEAPVISPMQRVSSKQFGPPGCNLFVFHLPNEWTENDLVNNFAPFGNVVSARIMTEKETGRSRGFGFVSFDVQASALNALKAMNGYQILGKRLKVQFKKGEFSPDIAS</sequence>
<protein>
    <submittedName>
        <fullName evidence="6">Uncharacterized protein</fullName>
    </submittedName>
</protein>
<organism evidence="6">
    <name type="scientific">Fabrea salina</name>
    <dbReference type="NCBI Taxonomy" id="342563"/>
    <lineage>
        <taxon>Eukaryota</taxon>
        <taxon>Sar</taxon>
        <taxon>Alveolata</taxon>
        <taxon>Ciliophora</taxon>
        <taxon>Postciliodesmatophora</taxon>
        <taxon>Heterotrichea</taxon>
        <taxon>Heterotrichida</taxon>
        <taxon>Fabreidae</taxon>
        <taxon>Fabrea</taxon>
    </lineage>
</organism>
<dbReference type="PROSITE" id="PS50102">
    <property type="entry name" value="RRM"/>
    <property type="match status" value="2"/>
</dbReference>